<evidence type="ECO:0000256" key="7">
    <source>
        <dbReference type="ARBA" id="ARBA00022840"/>
    </source>
</evidence>
<dbReference type="GO" id="GO:0016787">
    <property type="term" value="F:hydrolase activity"/>
    <property type="evidence" value="ECO:0007669"/>
    <property type="project" value="UniProtKB-KW"/>
</dbReference>
<comment type="function">
    <text evidence="13">DNA-dependent ATPase involved in processing of recombination intermediates, plays a role in repairing DNA breaks. Stimulates the branch migration of RecA-mediated strand transfer reactions, allowing the 3' invading strand to extend heteroduplex DNA faster. Binds ssDNA in the presence of ADP but not other nucleotides, has ATPase activity that is stimulated by ssDNA and various branched DNA structures, but inhibited by SSB. Does not have RecA's homology-searching function.</text>
</comment>
<dbReference type="SUPFAM" id="SSF52540">
    <property type="entry name" value="P-loop containing nucleoside triphosphate hydrolases"/>
    <property type="match status" value="1"/>
</dbReference>
<dbReference type="InterPro" id="IPR020588">
    <property type="entry name" value="RecA_ATP-bd"/>
</dbReference>
<keyword evidence="9 11" id="KW-0238">DNA-binding</keyword>
<dbReference type="GO" id="GO:0003684">
    <property type="term" value="F:damaged DNA binding"/>
    <property type="evidence" value="ECO:0007669"/>
    <property type="project" value="InterPro"/>
</dbReference>
<feature type="short sequence motif" description="RadA KNRFG motif" evidence="11">
    <location>
        <begin position="245"/>
        <end position="249"/>
    </location>
</feature>
<dbReference type="CDD" id="cd01121">
    <property type="entry name" value="RadA_SMS_N"/>
    <property type="match status" value="1"/>
</dbReference>
<dbReference type="GO" id="GO:0005829">
    <property type="term" value="C:cytosol"/>
    <property type="evidence" value="ECO:0007669"/>
    <property type="project" value="TreeGrafter"/>
</dbReference>
<dbReference type="NCBIfam" id="TIGR00416">
    <property type="entry name" value="sms"/>
    <property type="match status" value="1"/>
</dbReference>
<dbReference type="EMBL" id="AP011778">
    <property type="protein sequence ID" value="BAL57537.1"/>
    <property type="molecule type" value="Genomic_DNA"/>
</dbReference>
<dbReference type="HAMAP" id="MF_01498">
    <property type="entry name" value="RadA_bact"/>
    <property type="match status" value="1"/>
</dbReference>
<proteinExistence type="inferred from homology"/>
<comment type="similarity">
    <text evidence="11 13">Belongs to the RecA family. RadA subfamily.</text>
</comment>
<evidence type="ECO:0000256" key="11">
    <source>
        <dbReference type="HAMAP-Rule" id="MF_01498"/>
    </source>
</evidence>
<dbReference type="PANTHER" id="PTHR32472">
    <property type="entry name" value="DNA REPAIR PROTEIN RADA"/>
    <property type="match status" value="1"/>
</dbReference>
<dbReference type="Pfam" id="PF18073">
    <property type="entry name" value="Zn_ribbon_LapB"/>
    <property type="match status" value="1"/>
</dbReference>
<dbReference type="Gene3D" id="3.40.50.300">
    <property type="entry name" value="P-loop containing nucleotide triphosphate hydrolases"/>
    <property type="match status" value="1"/>
</dbReference>
<protein>
    <recommendedName>
        <fullName evidence="11 12">DNA repair protein RadA</fullName>
    </recommendedName>
</protein>
<keyword evidence="4 13" id="KW-0863">Zinc-finger</keyword>
<evidence type="ECO:0000256" key="2">
    <source>
        <dbReference type="ARBA" id="ARBA00022741"/>
    </source>
</evidence>
<dbReference type="PRINTS" id="PR01874">
    <property type="entry name" value="DNAREPAIRADA"/>
</dbReference>
<keyword evidence="1 11" id="KW-0479">Metal-binding</keyword>
<evidence type="ECO:0000256" key="10">
    <source>
        <dbReference type="ARBA" id="ARBA00023204"/>
    </source>
</evidence>
<dbReference type="GO" id="GO:0008270">
    <property type="term" value="F:zinc ion binding"/>
    <property type="evidence" value="ECO:0007669"/>
    <property type="project" value="UniProtKB-KW"/>
</dbReference>
<dbReference type="InterPro" id="IPR003593">
    <property type="entry name" value="AAA+_ATPase"/>
</dbReference>
<dbReference type="InterPro" id="IPR027417">
    <property type="entry name" value="P-loop_NTPase"/>
</dbReference>
<sequence>MYRCRDCGYASVKWLGRCPQCGHWETLTEIAERRGEPSCSPWAQAVSTPQALTDIPITEIQRRPTQIAEFDRVIGGGLIPGSVLLVGGEPGIGKSTLLLQVAAQLAQESPVLYVSGEESPGQIRLRAERLALKDTKDLLIVHEQNLPAICDHVLGTHASAVVIDSIQTVFPEGEGAGLGTTSQVGQATFELSQLARAHKIPIFLIGHITKSGEFAGPKAIEHLVDVALYIEGGRESDVRIVRAVKNRFGSTEEIGVFQMTEAGFREIANPSKFFTERSGPVPPGSVIVPTLEGTRPILVEIQALVAFTRSNYPQRRATGLDLNRVALLLAVIEKHLGAQISGEDIYVNVAGGLMVRETALDLGIAAAIMSSFKEKPIDSQTVVVGELGLSGEVRRVRKLRERLGEAAKLGYQRAVIPPEKLDPMGIELCPVHTIREAMEALGI</sequence>
<evidence type="ECO:0000256" key="13">
    <source>
        <dbReference type="RuleBase" id="RU003555"/>
    </source>
</evidence>
<keyword evidence="6 13" id="KW-0862">Zinc</keyword>
<organism evidence="15">
    <name type="scientific">uncultured Acetothermia bacterium</name>
    <dbReference type="NCBI Taxonomy" id="236499"/>
    <lineage>
        <taxon>Bacteria</taxon>
        <taxon>Candidatus Bipolaricaulota</taxon>
        <taxon>environmental samples</taxon>
    </lineage>
</organism>
<keyword evidence="8 11" id="KW-0346">Stress response</keyword>
<evidence type="ECO:0000313" key="15">
    <source>
        <dbReference type="EMBL" id="BAL57537.1"/>
    </source>
</evidence>
<evidence type="ECO:0000256" key="12">
    <source>
        <dbReference type="NCBIfam" id="TIGR00416"/>
    </source>
</evidence>
<dbReference type="GO" id="GO:0000725">
    <property type="term" value="P:recombinational repair"/>
    <property type="evidence" value="ECO:0007669"/>
    <property type="project" value="UniProtKB-UniRule"/>
</dbReference>
<accession>H5SN01</accession>
<evidence type="ECO:0000256" key="4">
    <source>
        <dbReference type="ARBA" id="ARBA00022771"/>
    </source>
</evidence>
<dbReference type="PROSITE" id="PS50162">
    <property type="entry name" value="RECA_2"/>
    <property type="match status" value="1"/>
</dbReference>
<dbReference type="Pfam" id="PF13541">
    <property type="entry name" value="ChlI"/>
    <property type="match status" value="1"/>
</dbReference>
<dbReference type="AlphaFoldDB" id="H5SN01"/>
<dbReference type="GO" id="GO:0140664">
    <property type="term" value="F:ATP-dependent DNA damage sensor activity"/>
    <property type="evidence" value="ECO:0007669"/>
    <property type="project" value="InterPro"/>
</dbReference>
<keyword evidence="10 11" id="KW-0234">DNA repair</keyword>
<dbReference type="GO" id="GO:0005524">
    <property type="term" value="F:ATP binding"/>
    <property type="evidence" value="ECO:0007669"/>
    <property type="project" value="UniProtKB-UniRule"/>
</dbReference>
<gene>
    <name evidence="11" type="primary">radA</name>
    <name evidence="15" type="ORF">HGMM_F51D07C18</name>
</gene>
<evidence type="ECO:0000256" key="9">
    <source>
        <dbReference type="ARBA" id="ARBA00023125"/>
    </source>
</evidence>
<evidence type="ECO:0000256" key="6">
    <source>
        <dbReference type="ARBA" id="ARBA00022833"/>
    </source>
</evidence>
<dbReference type="InterPro" id="IPR014721">
    <property type="entry name" value="Ribsml_uS5_D2-typ_fold_subgr"/>
</dbReference>
<name>H5SN01_9BACT</name>
<dbReference type="Gene3D" id="3.30.230.10">
    <property type="match status" value="1"/>
</dbReference>
<evidence type="ECO:0000259" key="14">
    <source>
        <dbReference type="PROSITE" id="PS50162"/>
    </source>
</evidence>
<dbReference type="SMART" id="SM00382">
    <property type="entry name" value="AAA"/>
    <property type="match status" value="1"/>
</dbReference>
<dbReference type="InterPro" id="IPR004504">
    <property type="entry name" value="DNA_repair_RadA"/>
</dbReference>
<evidence type="ECO:0000256" key="3">
    <source>
        <dbReference type="ARBA" id="ARBA00022763"/>
    </source>
</evidence>
<evidence type="ECO:0000256" key="5">
    <source>
        <dbReference type="ARBA" id="ARBA00022801"/>
    </source>
</evidence>
<keyword evidence="3 11" id="KW-0227">DNA damage</keyword>
<keyword evidence="5" id="KW-0378">Hydrolase</keyword>
<comment type="domain">
    <text evidence="11">The middle region has homology to RecA with ATPase motifs including the RadA KNRFG motif, while the C-terminus is homologous to Lon protease.</text>
</comment>
<feature type="region of interest" description="Lon-protease-like" evidence="11">
    <location>
        <begin position="344"/>
        <end position="443"/>
    </location>
</feature>
<dbReference type="InterPro" id="IPR041166">
    <property type="entry name" value="Rubredoxin_2"/>
</dbReference>
<dbReference type="InterPro" id="IPR020568">
    <property type="entry name" value="Ribosomal_Su5_D2-typ_SF"/>
</dbReference>
<reference evidence="15" key="2">
    <citation type="journal article" date="2012" name="PLoS ONE">
        <title>A Deeply Branching Thermophilic Bacterium with an Ancient Acetyl-CoA Pathway Dominates a Subsurface Ecosystem.</title>
        <authorList>
            <person name="Takami H."/>
            <person name="Noguchi H."/>
            <person name="Takaki Y."/>
            <person name="Uchiyama I."/>
            <person name="Toyoda A."/>
            <person name="Nishi S."/>
            <person name="Chee G.-J."/>
            <person name="Arai W."/>
            <person name="Nunoura T."/>
            <person name="Itoh T."/>
            <person name="Hattori M."/>
            <person name="Takai K."/>
        </authorList>
    </citation>
    <scope>NUCLEOTIDE SEQUENCE</scope>
</reference>
<dbReference type="Pfam" id="PF13481">
    <property type="entry name" value="AAA_25"/>
    <property type="match status" value="1"/>
</dbReference>
<evidence type="ECO:0000256" key="1">
    <source>
        <dbReference type="ARBA" id="ARBA00022723"/>
    </source>
</evidence>
<comment type="function">
    <text evidence="11">Plays a role in repairing double-strand DNA breaks, probably involving stabilizing or processing branched DNA or blocked replication forks.</text>
</comment>
<reference evidence="15" key="1">
    <citation type="journal article" date="2005" name="Environ. Microbiol.">
        <title>Genetic and functional properties of uncultivated thermophilic crenarchaeotes from a subsurface gold mine as revealed by analysis of genome fragments.</title>
        <authorList>
            <person name="Nunoura T."/>
            <person name="Hirayama H."/>
            <person name="Takami H."/>
            <person name="Oida H."/>
            <person name="Nishi S."/>
            <person name="Shimamura S."/>
            <person name="Suzuki Y."/>
            <person name="Inagaki F."/>
            <person name="Takai K."/>
            <person name="Nealson K.H."/>
            <person name="Horikoshi K."/>
        </authorList>
    </citation>
    <scope>NUCLEOTIDE SEQUENCE</scope>
</reference>
<dbReference type="MEROPS" id="S16.A04"/>
<feature type="domain" description="RecA family profile 1" evidence="14">
    <location>
        <begin position="59"/>
        <end position="208"/>
    </location>
</feature>
<dbReference type="SUPFAM" id="SSF54211">
    <property type="entry name" value="Ribosomal protein S5 domain 2-like"/>
    <property type="match status" value="1"/>
</dbReference>
<keyword evidence="7 11" id="KW-0067">ATP-binding</keyword>
<feature type="binding site" evidence="11">
    <location>
        <begin position="88"/>
        <end position="95"/>
    </location>
    <ligand>
        <name>ATP</name>
        <dbReference type="ChEBI" id="CHEBI:30616"/>
    </ligand>
</feature>
<keyword evidence="2 11" id="KW-0547">Nucleotide-binding</keyword>
<dbReference type="PANTHER" id="PTHR32472:SF10">
    <property type="entry name" value="DNA REPAIR PROTEIN RADA-LIKE PROTEIN"/>
    <property type="match status" value="1"/>
</dbReference>
<evidence type="ECO:0000256" key="8">
    <source>
        <dbReference type="ARBA" id="ARBA00023016"/>
    </source>
</evidence>